<dbReference type="Proteomes" id="UP000095200">
    <property type="component" value="Unassembled WGS sequence"/>
</dbReference>
<dbReference type="GO" id="GO:0000041">
    <property type="term" value="P:transition metal ion transport"/>
    <property type="evidence" value="ECO:0007669"/>
    <property type="project" value="InterPro"/>
</dbReference>
<dbReference type="PANTHER" id="PTHR34229:SF1">
    <property type="entry name" value="METAL TRANSPORT PROTEIN HI_1621-RELATED"/>
    <property type="match status" value="1"/>
</dbReference>
<comment type="subcellular location">
    <subcellularLocation>
        <location evidence="1">Cell membrane</location>
        <topology evidence="1">Multi-pass membrane protein</topology>
    </subcellularLocation>
</comment>
<keyword evidence="2" id="KW-0813">Transport</keyword>
<dbReference type="STRING" id="1592317.DPF_1583"/>
<dbReference type="PANTHER" id="PTHR34229">
    <property type="entry name" value="METAL TRANSPORT PROTEIN HI_1621-RELATED"/>
    <property type="match status" value="1"/>
</dbReference>
<dbReference type="InterPro" id="IPR002751">
    <property type="entry name" value="CbiM/NikMN"/>
</dbReference>
<dbReference type="AlphaFoldDB" id="A0A194AIG8"/>
<dbReference type="GO" id="GO:0005886">
    <property type="term" value="C:plasma membrane"/>
    <property type="evidence" value="ECO:0007669"/>
    <property type="project" value="UniProtKB-SubCell"/>
</dbReference>
<keyword evidence="4 7" id="KW-0812">Transmembrane</keyword>
<dbReference type="EMBL" id="BDFE01000015">
    <property type="protein sequence ID" value="GAU08866.1"/>
    <property type="molecule type" value="Genomic_DNA"/>
</dbReference>
<evidence type="ECO:0000313" key="9">
    <source>
        <dbReference type="Proteomes" id="UP000095200"/>
    </source>
</evidence>
<keyword evidence="9" id="KW-1185">Reference proteome</keyword>
<evidence type="ECO:0000256" key="1">
    <source>
        <dbReference type="ARBA" id="ARBA00004651"/>
    </source>
</evidence>
<evidence type="ECO:0000256" key="6">
    <source>
        <dbReference type="ARBA" id="ARBA00023136"/>
    </source>
</evidence>
<feature type="transmembrane region" description="Helical" evidence="7">
    <location>
        <begin position="35"/>
        <end position="56"/>
    </location>
</feature>
<keyword evidence="6 7" id="KW-0472">Membrane</keyword>
<protein>
    <submittedName>
        <fullName evidence="8">Cobalt transporter CbiM</fullName>
    </submittedName>
</protein>
<accession>A0A194AIG8</accession>
<comment type="caution">
    <text evidence="8">The sequence shown here is derived from an EMBL/GenBank/DDBJ whole genome shotgun (WGS) entry which is preliminary data.</text>
</comment>
<feature type="transmembrane region" description="Helical" evidence="7">
    <location>
        <begin position="130"/>
        <end position="154"/>
    </location>
</feature>
<evidence type="ECO:0000313" key="8">
    <source>
        <dbReference type="EMBL" id="GAU08866.1"/>
    </source>
</evidence>
<evidence type="ECO:0000256" key="2">
    <source>
        <dbReference type="ARBA" id="ARBA00022448"/>
    </source>
</evidence>
<sequence length="197" mass="19996">MHISEGVLSAPVLLAGGCLTLAGLTIALKKMDYDSLPLVAVMAAAFFVASLIHVPLGPSNVHLILNGALGLVLGWGAVLAIFIALLLQAVLFQFGGLVVLGVNTVIMAVPALMVWMLCGRGIHSTGRVAVICAFLAGALSIGLTALLAAGALWLSGSDLLATAGLLVAAHVPIMLLEGGMTAALVGFLKKIKPEMLA</sequence>
<dbReference type="NCBIfam" id="NF004905">
    <property type="entry name" value="PRK06265.1-5"/>
    <property type="match status" value="1"/>
</dbReference>
<organism evidence="8 9">
    <name type="scientific">Desulfoplanes formicivorans</name>
    <dbReference type="NCBI Taxonomy" id="1592317"/>
    <lineage>
        <taxon>Bacteria</taxon>
        <taxon>Pseudomonadati</taxon>
        <taxon>Thermodesulfobacteriota</taxon>
        <taxon>Desulfovibrionia</taxon>
        <taxon>Desulfovibrionales</taxon>
        <taxon>Desulfoplanaceae</taxon>
        <taxon>Desulfoplanes</taxon>
    </lineage>
</organism>
<dbReference type="Gene3D" id="1.10.1760.20">
    <property type="match status" value="1"/>
</dbReference>
<feature type="transmembrane region" description="Helical" evidence="7">
    <location>
        <begin position="68"/>
        <end position="91"/>
    </location>
</feature>
<feature type="transmembrane region" description="Helical" evidence="7">
    <location>
        <begin position="160"/>
        <end position="188"/>
    </location>
</feature>
<dbReference type="Pfam" id="PF01891">
    <property type="entry name" value="CbiM"/>
    <property type="match status" value="1"/>
</dbReference>
<evidence type="ECO:0000256" key="7">
    <source>
        <dbReference type="SAM" id="Phobius"/>
    </source>
</evidence>
<feature type="transmembrane region" description="Helical" evidence="7">
    <location>
        <begin position="97"/>
        <end position="118"/>
    </location>
</feature>
<evidence type="ECO:0000256" key="3">
    <source>
        <dbReference type="ARBA" id="ARBA00022475"/>
    </source>
</evidence>
<keyword evidence="3" id="KW-1003">Cell membrane</keyword>
<feature type="transmembrane region" description="Helical" evidence="7">
    <location>
        <begin position="7"/>
        <end position="29"/>
    </location>
</feature>
<proteinExistence type="predicted"/>
<gene>
    <name evidence="8" type="ORF">DPF_1583</name>
</gene>
<dbReference type="RefSeq" id="WP_069858707.1">
    <property type="nucleotide sequence ID" value="NZ_BDFE01000015.1"/>
</dbReference>
<dbReference type="OrthoDB" id="9792317at2"/>
<evidence type="ECO:0000256" key="5">
    <source>
        <dbReference type="ARBA" id="ARBA00022989"/>
    </source>
</evidence>
<name>A0A194AIG8_9BACT</name>
<evidence type="ECO:0000256" key="4">
    <source>
        <dbReference type="ARBA" id="ARBA00022692"/>
    </source>
</evidence>
<keyword evidence="5 7" id="KW-1133">Transmembrane helix</keyword>
<reference evidence="9" key="1">
    <citation type="submission" date="2016-06" db="EMBL/GenBank/DDBJ databases">
        <title>Draft genome sequence of Desulfoplanes formicivorans strain Pf12B.</title>
        <authorList>
            <person name="Watanabe M."/>
            <person name="Kojima H."/>
            <person name="Fukui M."/>
        </authorList>
    </citation>
    <scope>NUCLEOTIDE SEQUENCE [LARGE SCALE GENOMIC DNA]</scope>
    <source>
        <strain evidence="9">Pf12B</strain>
    </source>
</reference>